<comment type="caution">
    <text evidence="1">The sequence shown here is derived from an EMBL/GenBank/DDBJ whole genome shotgun (WGS) entry which is preliminary data.</text>
</comment>
<name>A0AAD5XVI4_9FUNG</name>
<sequence>MSVEDLAKIVEWKLSRGIYRPTLLAQVKSNSAELVESTSKAAFSLLKQNKTLEALAEISKLKGVGPATASAILSAHSPDVPFMSDESLATFFPAHKLPYTASAYKTLLARLTERAAELNEDDAKSEWTAGKVERAIWAWNVIEKLTNVARKRPPSWDASSSSKKAKTE</sequence>
<reference evidence="1" key="1">
    <citation type="submission" date="2020-05" db="EMBL/GenBank/DDBJ databases">
        <title>Phylogenomic resolution of chytrid fungi.</title>
        <authorList>
            <person name="Stajich J.E."/>
            <person name="Amses K."/>
            <person name="Simmons R."/>
            <person name="Seto K."/>
            <person name="Myers J."/>
            <person name="Bonds A."/>
            <person name="Quandt C.A."/>
            <person name="Barry K."/>
            <person name="Liu P."/>
            <person name="Grigoriev I."/>
            <person name="Longcore J.E."/>
            <person name="James T.Y."/>
        </authorList>
    </citation>
    <scope>NUCLEOTIDE SEQUENCE</scope>
    <source>
        <strain evidence="1">JEL0379</strain>
    </source>
</reference>
<evidence type="ECO:0000313" key="2">
    <source>
        <dbReference type="Proteomes" id="UP001212152"/>
    </source>
</evidence>
<dbReference type="AlphaFoldDB" id="A0AAD5XVI4"/>
<evidence type="ECO:0000313" key="1">
    <source>
        <dbReference type="EMBL" id="KAJ3184530.1"/>
    </source>
</evidence>
<dbReference type="PANTHER" id="PTHR21521:SF0">
    <property type="entry name" value="AMUN, ISOFORM A"/>
    <property type="match status" value="1"/>
</dbReference>
<proteinExistence type="predicted"/>
<protein>
    <submittedName>
        <fullName evidence="1">Uncharacterized protein</fullName>
    </submittedName>
</protein>
<dbReference type="PANTHER" id="PTHR21521">
    <property type="entry name" value="AMUN, ISOFORM A"/>
    <property type="match status" value="1"/>
</dbReference>
<accession>A0AAD5XVI4</accession>
<organism evidence="1 2">
    <name type="scientific">Geranomyces variabilis</name>
    <dbReference type="NCBI Taxonomy" id="109894"/>
    <lineage>
        <taxon>Eukaryota</taxon>
        <taxon>Fungi</taxon>
        <taxon>Fungi incertae sedis</taxon>
        <taxon>Chytridiomycota</taxon>
        <taxon>Chytridiomycota incertae sedis</taxon>
        <taxon>Chytridiomycetes</taxon>
        <taxon>Spizellomycetales</taxon>
        <taxon>Powellomycetaceae</taxon>
        <taxon>Geranomyces</taxon>
    </lineage>
</organism>
<dbReference type="Proteomes" id="UP001212152">
    <property type="component" value="Unassembled WGS sequence"/>
</dbReference>
<keyword evidence="2" id="KW-1185">Reference proteome</keyword>
<gene>
    <name evidence="1" type="ORF">HDU87_003930</name>
</gene>
<dbReference type="EMBL" id="JADGJQ010000003">
    <property type="protein sequence ID" value="KAJ3184530.1"/>
    <property type="molecule type" value="Genomic_DNA"/>
</dbReference>